<gene>
    <name evidence="1" type="ORF">GSLYS_00007860001</name>
</gene>
<dbReference type="Gene3D" id="3.10.129.10">
    <property type="entry name" value="Hotdog Thioesterase"/>
    <property type="match status" value="1"/>
</dbReference>
<dbReference type="PANTHER" id="PTHR34487">
    <property type="entry name" value="ACYL-ACP THIOESTERASE"/>
    <property type="match status" value="1"/>
</dbReference>
<evidence type="ECO:0000313" key="2">
    <source>
        <dbReference type="Proteomes" id="UP001497497"/>
    </source>
</evidence>
<dbReference type="InterPro" id="IPR029069">
    <property type="entry name" value="HotDog_dom_sf"/>
</dbReference>
<comment type="caution">
    <text evidence="1">The sequence shown here is derived from an EMBL/GenBank/DDBJ whole genome shotgun (WGS) entry which is preliminary data.</text>
</comment>
<accession>A0AAV2HIR3</accession>
<proteinExistence type="predicted"/>
<name>A0AAV2HIR3_LYMST</name>
<evidence type="ECO:0000313" key="1">
    <source>
        <dbReference type="EMBL" id="CAL1533900.1"/>
    </source>
</evidence>
<dbReference type="EMBL" id="CAXITT010000155">
    <property type="protein sequence ID" value="CAL1533900.1"/>
    <property type="molecule type" value="Genomic_DNA"/>
</dbReference>
<protein>
    <submittedName>
        <fullName evidence="1">Uncharacterized protein</fullName>
    </submittedName>
</protein>
<keyword evidence="2" id="KW-1185">Reference proteome</keyword>
<dbReference type="SUPFAM" id="SSF54637">
    <property type="entry name" value="Thioesterase/thiol ester dehydrase-isomerase"/>
    <property type="match status" value="1"/>
</dbReference>
<dbReference type="AlphaFoldDB" id="A0AAV2HIR3"/>
<sequence>MNRRLEKQRYIENLIKSGALKIKVNDAPRYLTYTNPGIHYDDFDIYNRPDLIKMMLYAIKAEDIGENAHSFNDGDKMCSFMYWDTLLKDRTFFVGSVQYNFTRILYARDVPKWPLDVKFSFGGIGSTSLLQKSEFFLVNSQELVMSRLTKLIAVDRQSRRPVPHPDWYREKMTGKEVPLDDLIFTGFQRPQKGTFVRKIQIVLSDTDRNRHTNFASYVRFGLDTLHLALTLRARRKAAEAKENSLLPNIDSAPDLRTRHPKTNEAKSALNKLSVKSQICESGSCETSNASIDSHVAGSKSFEPLISTVDSALPRVTTVDSALPLVATIDSALPWVTIDIMRNGTKNLKICYRKECVEGDFVDVHIWQEKGEELTVRCSVDAVDGSPISQFILEYFGSLSNL</sequence>
<organism evidence="1 2">
    <name type="scientific">Lymnaea stagnalis</name>
    <name type="common">Great pond snail</name>
    <name type="synonym">Helix stagnalis</name>
    <dbReference type="NCBI Taxonomy" id="6523"/>
    <lineage>
        <taxon>Eukaryota</taxon>
        <taxon>Metazoa</taxon>
        <taxon>Spiralia</taxon>
        <taxon>Lophotrochozoa</taxon>
        <taxon>Mollusca</taxon>
        <taxon>Gastropoda</taxon>
        <taxon>Heterobranchia</taxon>
        <taxon>Euthyneura</taxon>
        <taxon>Panpulmonata</taxon>
        <taxon>Hygrophila</taxon>
        <taxon>Lymnaeoidea</taxon>
        <taxon>Lymnaeidae</taxon>
        <taxon>Lymnaea</taxon>
    </lineage>
</organism>
<reference evidence="1 2" key="1">
    <citation type="submission" date="2024-04" db="EMBL/GenBank/DDBJ databases">
        <authorList>
            <consortium name="Genoscope - CEA"/>
            <person name="William W."/>
        </authorList>
    </citation>
    <scope>NUCLEOTIDE SEQUENCE [LARGE SCALE GENOMIC DNA]</scope>
</reference>
<dbReference type="Proteomes" id="UP001497497">
    <property type="component" value="Unassembled WGS sequence"/>
</dbReference>
<dbReference type="PANTHER" id="PTHR34487:SF1">
    <property type="entry name" value="ACYL-ACP THIOESTERASE"/>
    <property type="match status" value="1"/>
</dbReference>